<dbReference type="RefSeq" id="WP_090205097.1">
    <property type="nucleotide sequence ID" value="NZ_FOZM01000001.1"/>
</dbReference>
<organism evidence="2 3">
    <name type="scientific">Yoonia litorea</name>
    <dbReference type="NCBI Taxonomy" id="1123755"/>
    <lineage>
        <taxon>Bacteria</taxon>
        <taxon>Pseudomonadati</taxon>
        <taxon>Pseudomonadota</taxon>
        <taxon>Alphaproteobacteria</taxon>
        <taxon>Rhodobacterales</taxon>
        <taxon>Paracoccaceae</taxon>
        <taxon>Yoonia</taxon>
    </lineage>
</organism>
<dbReference type="InterPro" id="IPR045599">
    <property type="entry name" value="DUF6456"/>
</dbReference>
<evidence type="ECO:0000313" key="3">
    <source>
        <dbReference type="Proteomes" id="UP000198926"/>
    </source>
</evidence>
<protein>
    <recommendedName>
        <fullName evidence="1">DUF6456 domain-containing protein</fullName>
    </recommendedName>
</protein>
<feature type="domain" description="DUF6456" evidence="1">
    <location>
        <begin position="213"/>
        <end position="344"/>
    </location>
</feature>
<evidence type="ECO:0000259" key="1">
    <source>
        <dbReference type="Pfam" id="PF20057"/>
    </source>
</evidence>
<dbReference type="OrthoDB" id="7476630at2"/>
<name>A0A1I6M2G9_9RHOB</name>
<reference evidence="2 3" key="1">
    <citation type="submission" date="2016-10" db="EMBL/GenBank/DDBJ databases">
        <authorList>
            <person name="de Groot N.N."/>
        </authorList>
    </citation>
    <scope>NUCLEOTIDE SEQUENCE [LARGE SCALE GENOMIC DNA]</scope>
    <source>
        <strain evidence="2 3">DSM 29433</strain>
    </source>
</reference>
<dbReference type="EMBL" id="FOZM01000001">
    <property type="protein sequence ID" value="SFS09873.1"/>
    <property type="molecule type" value="Genomic_DNA"/>
</dbReference>
<accession>A0A1I6M2G9</accession>
<evidence type="ECO:0000313" key="2">
    <source>
        <dbReference type="EMBL" id="SFS09873.1"/>
    </source>
</evidence>
<proteinExistence type="predicted"/>
<dbReference type="STRING" id="1123755.SAMN05444714_1160"/>
<dbReference type="Pfam" id="PF20057">
    <property type="entry name" value="DUF6456"/>
    <property type="match status" value="1"/>
</dbReference>
<gene>
    <name evidence="2" type="ORF">SAMN05444714_1160</name>
</gene>
<keyword evidence="3" id="KW-1185">Reference proteome</keyword>
<dbReference type="Proteomes" id="UP000198926">
    <property type="component" value="Unassembled WGS sequence"/>
</dbReference>
<dbReference type="AlphaFoldDB" id="A0A1I6M2G9"/>
<sequence>MTCLGNTTGSQGLPGWVPEAACNYLAHTEGGISIRAVARQRDVHPSTVLRQVRRFESRRDDPLVDAALQDLSAQVARNARALRAKADQVTERHVTQEAKRVLRRLAEPHAVLAVALEMETAVVVRQSDDGGQVRTATVTRDIAQALALKEWITCAEPDARIVRYTITNAGRAEFRRLMAMDENRAAAQGAGEALAEEDWDTIDLASVGRSMARQCASESPLVALSRRRSSSGDPFLTRELVAVGERLREDFELVDLGRHGLQEWQALLSGAPTKLESVSQGAQAALDRVKAALQDLGPGLGDVALRCCCFLEGLEHTEKAMGWSARSGKIVLRIALERLKRHYAQTYGQFGPMIG</sequence>